<reference evidence="3 4" key="1">
    <citation type="journal article" date="2020" name="ISME J.">
        <title>Comparative genomics reveals insights into cyanobacterial evolution and habitat adaptation.</title>
        <authorList>
            <person name="Chen M.Y."/>
            <person name="Teng W.K."/>
            <person name="Zhao L."/>
            <person name="Hu C.X."/>
            <person name="Zhou Y.K."/>
            <person name="Han B.P."/>
            <person name="Song L.R."/>
            <person name="Shu W.S."/>
        </authorList>
    </citation>
    <scope>NUCLEOTIDE SEQUENCE [LARGE SCALE GENOMIC DNA]</scope>
    <source>
        <strain evidence="3 4">FACHB-260</strain>
    </source>
</reference>
<dbReference type="InterPro" id="IPR051019">
    <property type="entry name" value="VLCFA-Steroid_DH"/>
</dbReference>
<keyword evidence="4" id="KW-1185">Reference proteome</keyword>
<accession>A0ABR8CL20</accession>
<dbReference type="SUPFAM" id="SSF51735">
    <property type="entry name" value="NAD(P)-binding Rossmann-fold domains"/>
    <property type="match status" value="1"/>
</dbReference>
<evidence type="ECO:0000256" key="2">
    <source>
        <dbReference type="ARBA" id="ARBA00023002"/>
    </source>
</evidence>
<evidence type="ECO:0000313" key="4">
    <source>
        <dbReference type="Proteomes" id="UP000607281"/>
    </source>
</evidence>
<name>A0ABR8CL20_9NOST</name>
<dbReference type="InterPro" id="IPR002347">
    <property type="entry name" value="SDR_fam"/>
</dbReference>
<sequence length="288" mass="30956">MLNINSVPRRQAGGSWQKRIYSRYGPWAVVTGASSGIGREIAFQLAEAGLNLVLCARSQEILQQIATELTNRYGTEVRVVRLDLAVDTGVETLDKATQDLDVGLLIASAGFGTSGSFLDSQLEQEIEMINVNCRGILGVSWYFGRRFAKRGRGGMVLMSSIVGFQGMPFAAHYAATKAYVQTLAEALYVELAPLGVDVLASAPAPTNSGFANRAGMQMGMAMKPGDVAQPTLSALGRKSTVLPGPLSKLLVYSLSTLPRWARVRIMGGVMEGMTKHQRRENNLGLGKS</sequence>
<dbReference type="PRINTS" id="PR00081">
    <property type="entry name" value="GDHRDH"/>
</dbReference>
<dbReference type="Gene3D" id="3.40.50.720">
    <property type="entry name" value="NAD(P)-binding Rossmann-like Domain"/>
    <property type="match status" value="1"/>
</dbReference>
<evidence type="ECO:0000313" key="3">
    <source>
        <dbReference type="EMBL" id="MBD2342807.1"/>
    </source>
</evidence>
<dbReference type="EMBL" id="JACJRF010000002">
    <property type="protein sequence ID" value="MBD2342807.1"/>
    <property type="molecule type" value="Genomic_DNA"/>
</dbReference>
<comment type="similarity">
    <text evidence="1">Belongs to the short-chain dehydrogenases/reductases (SDR) family.</text>
</comment>
<dbReference type="RefSeq" id="WP_190405295.1">
    <property type="nucleotide sequence ID" value="NZ_JACJRF010000002.1"/>
</dbReference>
<dbReference type="Pfam" id="PF00106">
    <property type="entry name" value="adh_short"/>
    <property type="match status" value="1"/>
</dbReference>
<dbReference type="PANTHER" id="PTHR43899">
    <property type="entry name" value="RH59310P"/>
    <property type="match status" value="1"/>
</dbReference>
<keyword evidence="2" id="KW-0560">Oxidoreductase</keyword>
<comment type="caution">
    <text evidence="3">The sequence shown here is derived from an EMBL/GenBank/DDBJ whole genome shotgun (WGS) entry which is preliminary data.</text>
</comment>
<proteinExistence type="inferred from homology"/>
<evidence type="ECO:0000256" key="1">
    <source>
        <dbReference type="ARBA" id="ARBA00006484"/>
    </source>
</evidence>
<dbReference type="InterPro" id="IPR036291">
    <property type="entry name" value="NAD(P)-bd_dom_sf"/>
</dbReference>
<dbReference type="Proteomes" id="UP000607281">
    <property type="component" value="Unassembled WGS sequence"/>
</dbReference>
<protein>
    <submittedName>
        <fullName evidence="3">SDR family NAD(P)-dependent oxidoreductase</fullName>
    </submittedName>
</protein>
<gene>
    <name evidence="3" type="ORF">H6G18_01420</name>
</gene>
<organism evidence="3 4">
    <name type="scientific">Anabaena subtropica FACHB-260</name>
    <dbReference type="NCBI Taxonomy" id="2692884"/>
    <lineage>
        <taxon>Bacteria</taxon>
        <taxon>Bacillati</taxon>
        <taxon>Cyanobacteriota</taxon>
        <taxon>Cyanophyceae</taxon>
        <taxon>Nostocales</taxon>
        <taxon>Nostocaceae</taxon>
        <taxon>Anabaena</taxon>
    </lineage>
</organism>
<dbReference type="PANTHER" id="PTHR43899:SF13">
    <property type="entry name" value="RH59310P"/>
    <property type="match status" value="1"/>
</dbReference>
<dbReference type="PIRSF" id="PIRSF000126">
    <property type="entry name" value="11-beta-HSD1"/>
    <property type="match status" value="1"/>
</dbReference>